<comment type="caution">
    <text evidence="1">The sequence shown here is derived from an EMBL/GenBank/DDBJ whole genome shotgun (WGS) entry which is preliminary data.</text>
</comment>
<evidence type="ECO:0000313" key="2">
    <source>
        <dbReference type="Proteomes" id="UP000316476"/>
    </source>
</evidence>
<sequence>MAKKKALDAKDNSAHRVTTCMPKMTERRWYALIHALVMRNKQYEDGMGGNIGICTERQGGFMKEINRPEARWMVENDLAEPVPGQPGWLQITDAGAAIALSCFHFIKNWQDLTNSPEYIYLPKDHPAAINAR</sequence>
<reference evidence="1 2" key="1">
    <citation type="submission" date="2019-02" db="EMBL/GenBank/DDBJ databases">
        <title>Deep-cultivation of Planctomycetes and their phenomic and genomic characterization uncovers novel biology.</title>
        <authorList>
            <person name="Wiegand S."/>
            <person name="Jogler M."/>
            <person name="Boedeker C."/>
            <person name="Pinto D."/>
            <person name="Vollmers J."/>
            <person name="Rivas-Marin E."/>
            <person name="Kohn T."/>
            <person name="Peeters S.H."/>
            <person name="Heuer A."/>
            <person name="Rast P."/>
            <person name="Oberbeckmann S."/>
            <person name="Bunk B."/>
            <person name="Jeske O."/>
            <person name="Meyerdierks A."/>
            <person name="Storesund J.E."/>
            <person name="Kallscheuer N."/>
            <person name="Luecker S."/>
            <person name="Lage O.M."/>
            <person name="Pohl T."/>
            <person name="Merkel B.J."/>
            <person name="Hornburger P."/>
            <person name="Mueller R.-W."/>
            <person name="Bruemmer F."/>
            <person name="Labrenz M."/>
            <person name="Spormann A.M."/>
            <person name="Op Den Camp H."/>
            <person name="Overmann J."/>
            <person name="Amann R."/>
            <person name="Jetten M.S.M."/>
            <person name="Mascher T."/>
            <person name="Medema M.H."/>
            <person name="Devos D.P."/>
            <person name="Kaster A.-K."/>
            <person name="Ovreas L."/>
            <person name="Rohde M."/>
            <person name="Galperin M.Y."/>
            <person name="Jogler C."/>
        </authorList>
    </citation>
    <scope>NUCLEOTIDE SEQUENCE [LARGE SCALE GENOMIC DNA]</scope>
    <source>
        <strain evidence="1 2">V7</strain>
    </source>
</reference>
<gene>
    <name evidence="1" type="ORF">V7x_42680</name>
</gene>
<proteinExistence type="predicted"/>
<organism evidence="1 2">
    <name type="scientific">Crateriforma conspicua</name>
    <dbReference type="NCBI Taxonomy" id="2527996"/>
    <lineage>
        <taxon>Bacteria</taxon>
        <taxon>Pseudomonadati</taxon>
        <taxon>Planctomycetota</taxon>
        <taxon>Planctomycetia</taxon>
        <taxon>Planctomycetales</taxon>
        <taxon>Planctomycetaceae</taxon>
        <taxon>Crateriforma</taxon>
    </lineage>
</organism>
<dbReference type="EMBL" id="SJPZ01000002">
    <property type="protein sequence ID" value="TWU62533.1"/>
    <property type="molecule type" value="Genomic_DNA"/>
</dbReference>
<name>A0A5C6FQ10_9PLAN</name>
<dbReference type="Proteomes" id="UP000316476">
    <property type="component" value="Unassembled WGS sequence"/>
</dbReference>
<accession>A0A5C6FQ10</accession>
<evidence type="ECO:0000313" key="1">
    <source>
        <dbReference type="EMBL" id="TWU62533.1"/>
    </source>
</evidence>
<protein>
    <submittedName>
        <fullName evidence="1">Uncharacterized protein</fullName>
    </submittedName>
</protein>
<dbReference type="AlphaFoldDB" id="A0A5C6FQ10"/>